<proteinExistence type="predicted"/>
<evidence type="ECO:0000259" key="3">
    <source>
        <dbReference type="PROSITE" id="PS50214"/>
    </source>
</evidence>
<dbReference type="SMART" id="SM00050">
    <property type="entry name" value="DISIN"/>
    <property type="match status" value="1"/>
</dbReference>
<evidence type="ECO:0000313" key="4">
    <source>
        <dbReference type="Ensembl" id="ENSECRP00000000697.1"/>
    </source>
</evidence>
<evidence type="ECO:0000313" key="5">
    <source>
        <dbReference type="Proteomes" id="UP000694620"/>
    </source>
</evidence>
<feature type="disulfide bond" evidence="2">
    <location>
        <begin position="51"/>
        <end position="71"/>
    </location>
</feature>
<dbReference type="Gene3D" id="4.10.70.10">
    <property type="entry name" value="Disintegrin domain"/>
    <property type="match status" value="1"/>
</dbReference>
<evidence type="ECO:0000256" key="2">
    <source>
        <dbReference type="PROSITE-ProRule" id="PRU00068"/>
    </source>
</evidence>
<reference evidence="4" key="1">
    <citation type="submission" date="2021-06" db="EMBL/GenBank/DDBJ databases">
        <authorList>
            <consortium name="Wellcome Sanger Institute Data Sharing"/>
        </authorList>
    </citation>
    <scope>NUCLEOTIDE SEQUENCE [LARGE SCALE GENOMIC DNA]</scope>
</reference>
<accession>A0A8C4RDV1</accession>
<dbReference type="PANTHER" id="PTHR11905">
    <property type="entry name" value="ADAM A DISINTEGRIN AND METALLOPROTEASE DOMAIN"/>
    <property type="match status" value="1"/>
</dbReference>
<dbReference type="InterPro" id="IPR018358">
    <property type="entry name" value="Disintegrin_CS"/>
</dbReference>
<keyword evidence="5" id="KW-1185">Reference proteome</keyword>
<keyword evidence="1 2" id="KW-1015">Disulfide bond</keyword>
<dbReference type="PANTHER" id="PTHR11905:SF136">
    <property type="entry name" value="DISINTEGRIN AND METALLOPROTEINASE DOMAIN-CONTAINING PROTEIN 9"/>
    <property type="match status" value="1"/>
</dbReference>
<dbReference type="SUPFAM" id="SSF57552">
    <property type="entry name" value="Blood coagulation inhibitor (disintegrin)"/>
    <property type="match status" value="1"/>
</dbReference>
<dbReference type="PROSITE" id="PS00427">
    <property type="entry name" value="DISINTEGRIN_1"/>
    <property type="match status" value="1"/>
</dbReference>
<name>A0A8C4RDV1_ERPCA</name>
<dbReference type="GO" id="GO:0005886">
    <property type="term" value="C:plasma membrane"/>
    <property type="evidence" value="ECO:0007669"/>
    <property type="project" value="TreeGrafter"/>
</dbReference>
<dbReference type="AlphaFoldDB" id="A0A8C4RDV1"/>
<protein>
    <recommendedName>
        <fullName evidence="3">Disintegrin domain-containing protein</fullName>
    </recommendedName>
</protein>
<dbReference type="Proteomes" id="UP000694620">
    <property type="component" value="Chromosome 2"/>
</dbReference>
<dbReference type="SMART" id="SM00608">
    <property type="entry name" value="ACR"/>
    <property type="match status" value="1"/>
</dbReference>
<dbReference type="InterPro" id="IPR006586">
    <property type="entry name" value="ADAM_Cys-rich"/>
</dbReference>
<dbReference type="InterPro" id="IPR036436">
    <property type="entry name" value="Disintegrin_dom_sf"/>
</dbReference>
<reference evidence="4" key="2">
    <citation type="submission" date="2025-08" db="UniProtKB">
        <authorList>
            <consortium name="Ensembl"/>
        </authorList>
    </citation>
    <scope>IDENTIFICATION</scope>
</reference>
<reference evidence="4" key="3">
    <citation type="submission" date="2025-09" db="UniProtKB">
        <authorList>
            <consortium name="Ensembl"/>
        </authorList>
    </citation>
    <scope>IDENTIFICATION</scope>
</reference>
<dbReference type="GeneTree" id="ENSGT00940000156239"/>
<evidence type="ECO:0000256" key="1">
    <source>
        <dbReference type="ARBA" id="ARBA00023157"/>
    </source>
</evidence>
<dbReference type="Ensembl" id="ENSECRT00000000710.1">
    <property type="protein sequence ID" value="ENSECRP00000000697.1"/>
    <property type="gene ID" value="ENSECRG00000000432.1"/>
</dbReference>
<dbReference type="PROSITE" id="PS50214">
    <property type="entry name" value="DISINTEGRIN_2"/>
    <property type="match status" value="1"/>
</dbReference>
<organism evidence="4 5">
    <name type="scientific">Erpetoichthys calabaricus</name>
    <name type="common">Rope fish</name>
    <name type="synonym">Calamoichthys calabaricus</name>
    <dbReference type="NCBI Taxonomy" id="27687"/>
    <lineage>
        <taxon>Eukaryota</taxon>
        <taxon>Metazoa</taxon>
        <taxon>Chordata</taxon>
        <taxon>Craniata</taxon>
        <taxon>Vertebrata</taxon>
        <taxon>Euteleostomi</taxon>
        <taxon>Actinopterygii</taxon>
        <taxon>Polypteriformes</taxon>
        <taxon>Polypteridae</taxon>
        <taxon>Erpetoichthys</taxon>
    </lineage>
</organism>
<feature type="domain" description="Disintegrin" evidence="3">
    <location>
        <begin position="4"/>
        <end position="79"/>
    </location>
</feature>
<dbReference type="InterPro" id="IPR001762">
    <property type="entry name" value="Disintegrin_dom"/>
</dbReference>
<sequence>MIALPYCGSELVEVMVECDSGTLKECEKDPFQCAYSVCCKNCQFLPCGAACRGKSKKCDLSEYYNGINQLCHDNVYSYNEVCQHYKEQCQNLFVQNSDENLFESITCSAVDLNLGFDVPNPGMANEGTKCKDRKEWMIYQCSKCLHSSL</sequence>